<protein>
    <submittedName>
        <fullName evidence="2">Uncharacterized protein</fullName>
    </submittedName>
</protein>
<proteinExistence type="predicted"/>
<feature type="compositionally biased region" description="Acidic residues" evidence="1">
    <location>
        <begin position="125"/>
        <end position="138"/>
    </location>
</feature>
<accession>A0ABD3HPQ2</accession>
<feature type="region of interest" description="Disordered" evidence="1">
    <location>
        <begin position="73"/>
        <end position="113"/>
    </location>
</feature>
<reference evidence="2 3" key="1">
    <citation type="submission" date="2024-09" db="EMBL/GenBank/DDBJ databases">
        <title>Chromosome-scale assembly of Riccia sorocarpa.</title>
        <authorList>
            <person name="Paukszto L."/>
        </authorList>
    </citation>
    <scope>NUCLEOTIDE SEQUENCE [LARGE SCALE GENOMIC DNA]</scope>
    <source>
        <strain evidence="2">LP-2024</strain>
        <tissue evidence="2">Aerial parts of the thallus</tissue>
    </source>
</reference>
<keyword evidence="3" id="KW-1185">Reference proteome</keyword>
<evidence type="ECO:0000313" key="2">
    <source>
        <dbReference type="EMBL" id="KAL3693383.1"/>
    </source>
</evidence>
<evidence type="ECO:0000256" key="1">
    <source>
        <dbReference type="SAM" id="MobiDB-lite"/>
    </source>
</evidence>
<feature type="compositionally biased region" description="Basic and acidic residues" evidence="1">
    <location>
        <begin position="78"/>
        <end position="97"/>
    </location>
</feature>
<evidence type="ECO:0000313" key="3">
    <source>
        <dbReference type="Proteomes" id="UP001633002"/>
    </source>
</evidence>
<dbReference type="Proteomes" id="UP001633002">
    <property type="component" value="Unassembled WGS sequence"/>
</dbReference>
<gene>
    <name evidence="2" type="ORF">R1sor_007034</name>
</gene>
<feature type="compositionally biased region" description="Basic and acidic residues" evidence="1">
    <location>
        <begin position="139"/>
        <end position="164"/>
    </location>
</feature>
<comment type="caution">
    <text evidence="2">The sequence shown here is derived from an EMBL/GenBank/DDBJ whole genome shotgun (WGS) entry which is preliminary data.</text>
</comment>
<sequence>MRLLDIGIVLFRAQWEQLDHSLGDYFEAAQEEERSKGELKMEQQQPRILVDTPAPARPWTAVTLQHQEIYTHAKNVKKGSERLDRRSGRGVRGEPKKSGHGGKFTWDGPASEEDLEEDVVIALDENDPNYVEEPELEETEVRSKVLNDDRGPGIVEPKIKELEQ</sequence>
<name>A0ABD3HPQ2_9MARC</name>
<organism evidence="2 3">
    <name type="scientific">Riccia sorocarpa</name>
    <dbReference type="NCBI Taxonomy" id="122646"/>
    <lineage>
        <taxon>Eukaryota</taxon>
        <taxon>Viridiplantae</taxon>
        <taxon>Streptophyta</taxon>
        <taxon>Embryophyta</taxon>
        <taxon>Marchantiophyta</taxon>
        <taxon>Marchantiopsida</taxon>
        <taxon>Marchantiidae</taxon>
        <taxon>Marchantiales</taxon>
        <taxon>Ricciaceae</taxon>
        <taxon>Riccia</taxon>
    </lineage>
</organism>
<dbReference type="EMBL" id="JBJQOH010000003">
    <property type="protein sequence ID" value="KAL3693383.1"/>
    <property type="molecule type" value="Genomic_DNA"/>
</dbReference>
<dbReference type="AlphaFoldDB" id="A0ABD3HPQ2"/>
<feature type="region of interest" description="Disordered" evidence="1">
    <location>
        <begin position="125"/>
        <end position="164"/>
    </location>
</feature>